<accession>A0A4Q7LP99</accession>
<dbReference type="RefSeq" id="WP_157985541.1">
    <property type="nucleotide sequence ID" value="NZ_SGWW01000003.1"/>
</dbReference>
<dbReference type="GO" id="GO:0019202">
    <property type="term" value="F:amino acid kinase activity"/>
    <property type="evidence" value="ECO:0007669"/>
    <property type="project" value="TreeGrafter"/>
</dbReference>
<feature type="domain" description="Aminoglycoside phosphotransferase" evidence="2">
    <location>
        <begin position="46"/>
        <end position="286"/>
    </location>
</feature>
<dbReference type="EMBL" id="SGWW01000003">
    <property type="protein sequence ID" value="RZS56515.1"/>
    <property type="molecule type" value="Genomic_DNA"/>
</dbReference>
<dbReference type="AlphaFoldDB" id="A0A4Q7LP99"/>
<dbReference type="Pfam" id="PF01636">
    <property type="entry name" value="APH"/>
    <property type="match status" value="1"/>
</dbReference>
<reference evidence="3 4" key="1">
    <citation type="journal article" date="2015" name="Stand. Genomic Sci.">
        <title>Genomic Encyclopedia of Bacterial and Archaeal Type Strains, Phase III: the genomes of soil and plant-associated and newly described type strains.</title>
        <authorList>
            <person name="Whitman W.B."/>
            <person name="Woyke T."/>
            <person name="Klenk H.P."/>
            <person name="Zhou Y."/>
            <person name="Lilburn T.G."/>
            <person name="Beck B.J."/>
            <person name="De Vos P."/>
            <person name="Vandamme P."/>
            <person name="Eisen J.A."/>
            <person name="Garrity G."/>
            <person name="Hugenholtz P."/>
            <person name="Kyrpides N.C."/>
        </authorList>
    </citation>
    <scope>NUCLEOTIDE SEQUENCE [LARGE SCALE GENOMIC DNA]</scope>
    <source>
        <strain evidence="3 4">CV2</strain>
    </source>
</reference>
<dbReference type="PANTHER" id="PTHR21064">
    <property type="entry name" value="AMINOGLYCOSIDE PHOSPHOTRANSFERASE DOMAIN-CONTAINING PROTEIN-RELATED"/>
    <property type="match status" value="1"/>
</dbReference>
<name>A0A4Q7LP99_9MICO</name>
<dbReference type="Proteomes" id="UP000293519">
    <property type="component" value="Unassembled WGS sequence"/>
</dbReference>
<comment type="caution">
    <text evidence="3">The sequence shown here is derived from an EMBL/GenBank/DDBJ whole genome shotgun (WGS) entry which is preliminary data.</text>
</comment>
<evidence type="ECO:0000256" key="1">
    <source>
        <dbReference type="ARBA" id="ARBA00038240"/>
    </source>
</evidence>
<evidence type="ECO:0000313" key="4">
    <source>
        <dbReference type="Proteomes" id="UP000293519"/>
    </source>
</evidence>
<comment type="similarity">
    <text evidence="1">Belongs to the pseudomonas-type ThrB family.</text>
</comment>
<protein>
    <submittedName>
        <fullName evidence="3">Ser/Thr protein kinase RdoA (MazF antagonist)</fullName>
    </submittedName>
</protein>
<keyword evidence="4" id="KW-1185">Reference proteome</keyword>
<dbReference type="InterPro" id="IPR002575">
    <property type="entry name" value="Aminoglycoside_PTrfase"/>
</dbReference>
<dbReference type="InterPro" id="IPR011009">
    <property type="entry name" value="Kinase-like_dom_sf"/>
</dbReference>
<dbReference type="PANTHER" id="PTHR21064:SF6">
    <property type="entry name" value="AMINOGLYCOSIDE PHOSPHOTRANSFERASE DOMAIN-CONTAINING PROTEIN"/>
    <property type="match status" value="1"/>
</dbReference>
<dbReference type="SUPFAM" id="SSF56112">
    <property type="entry name" value="Protein kinase-like (PK-like)"/>
    <property type="match status" value="1"/>
</dbReference>
<organism evidence="3 4">
    <name type="scientific">Microcella putealis</name>
    <dbReference type="NCBI Taxonomy" id="337005"/>
    <lineage>
        <taxon>Bacteria</taxon>
        <taxon>Bacillati</taxon>
        <taxon>Actinomycetota</taxon>
        <taxon>Actinomycetes</taxon>
        <taxon>Micrococcales</taxon>
        <taxon>Microbacteriaceae</taxon>
        <taxon>Microcella</taxon>
    </lineage>
</organism>
<sequence length="366" mass="37629">MANPAAFASTLTARSTALSVDAAAAIVRQHWSLTPRSVTRLATERDDSFRLDIGDGARAVLKIAHPADPAAAVDAQLTVLADLAAHSPALPVSRVLPTRDGAARAIVDSPDGPRLARMLSWLEGEPWNTRPRSAAELRTFGTTQATLAHAVAAAGTRLPAALAPAPTPWNLLEIDSAESASGAIDDAALRTLARAVLADARTRIHSRLAALPRVLAHNDAHGENVLVAPPGAGPGLRVTGLLDFGDMTLTPRVADLAVAASYAGGVANPADPEFAGNHSAWAPAAALVGGAAAHWATLGEPLSDTERALIAPLVLLRLAQRAALNSAVAAANAERAAYASRNLARLRVELETLTAHPAPDELGAAP</sequence>
<gene>
    <name evidence="3" type="ORF">EV141_1979</name>
</gene>
<dbReference type="InterPro" id="IPR050249">
    <property type="entry name" value="Pseudomonas-type_ThrB"/>
</dbReference>
<dbReference type="Gene3D" id="3.90.1200.10">
    <property type="match status" value="1"/>
</dbReference>
<proteinExistence type="inferred from homology"/>
<evidence type="ECO:0000313" key="3">
    <source>
        <dbReference type="EMBL" id="RZS56515.1"/>
    </source>
</evidence>
<evidence type="ECO:0000259" key="2">
    <source>
        <dbReference type="Pfam" id="PF01636"/>
    </source>
</evidence>
<dbReference type="OrthoDB" id="4616840at2"/>
<keyword evidence="3" id="KW-0808">Transferase</keyword>
<keyword evidence="3" id="KW-0418">Kinase</keyword>